<reference evidence="3 4" key="1">
    <citation type="submission" date="2024-02" db="EMBL/GenBank/DDBJ databases">
        <authorList>
            <person name="Daric V."/>
            <person name="Darras S."/>
        </authorList>
    </citation>
    <scope>NUCLEOTIDE SEQUENCE [LARGE SCALE GENOMIC DNA]</scope>
</reference>
<keyword evidence="1" id="KW-0343">GTPase activation</keyword>
<dbReference type="Proteomes" id="UP001642483">
    <property type="component" value="Unassembled WGS sequence"/>
</dbReference>
<dbReference type="Gene3D" id="1.10.8.1310">
    <property type="match status" value="1"/>
</dbReference>
<name>A0ABP0FVQ3_CLALP</name>
<evidence type="ECO:0000313" key="4">
    <source>
        <dbReference type="Proteomes" id="UP001642483"/>
    </source>
</evidence>
<dbReference type="Pfam" id="PF00566">
    <property type="entry name" value="RabGAP-TBC"/>
    <property type="match status" value="1"/>
</dbReference>
<dbReference type="PANTHER" id="PTHR20913:SF7">
    <property type="entry name" value="RE60063P"/>
    <property type="match status" value="1"/>
</dbReference>
<accession>A0ABP0FVQ3</accession>
<gene>
    <name evidence="3" type="ORF">CVLEPA_LOCUS14737</name>
</gene>
<sequence length="378" mass="42559">MQSKRKLKAAHIVEALQSEPVDIHSLRKLSISPGGLLSRKLRCQVWPHLLDVTDTHLKCPKNVRMHPECRQVQLDVNRSGGRFPSTMPKEEVDILQEQLTDLILSVLCTHSELNYYQGYHDICVTFLLVCGKQLSFPLVERLSTYHLRDFMVRSMDSTADILNYLIPILEKSNPELVKYIEKSEVGTLFALSWLITWYSYVVPKQEDIERLYDFFLSCHPLMPVYFAAQIVLDNADNIMDGECEMARVYQVLLQTARKTDLPLETLISKAADFYIQFPPSSLSVTAIDYYKDGLAMSTFCDYALVAQHELPDAVLRRRGLYSSDRTESSVNTRPSNADSTHWSAAKTAAVAVGGAVGAAAIAGAVNLLEWAPHLLGYL</sequence>
<dbReference type="InterPro" id="IPR035969">
    <property type="entry name" value="Rab-GAP_TBC_sf"/>
</dbReference>
<proteinExistence type="predicted"/>
<dbReference type="SMART" id="SM00164">
    <property type="entry name" value="TBC"/>
    <property type="match status" value="1"/>
</dbReference>
<comment type="caution">
    <text evidence="3">The sequence shown here is derived from an EMBL/GenBank/DDBJ whole genome shotgun (WGS) entry which is preliminary data.</text>
</comment>
<dbReference type="Gene3D" id="1.10.472.80">
    <property type="entry name" value="Ypt/Rab-GAP domain of gyp1p, domain 3"/>
    <property type="match status" value="1"/>
</dbReference>
<organism evidence="3 4">
    <name type="scientific">Clavelina lepadiformis</name>
    <name type="common">Light-bulb sea squirt</name>
    <name type="synonym">Ascidia lepadiformis</name>
    <dbReference type="NCBI Taxonomy" id="159417"/>
    <lineage>
        <taxon>Eukaryota</taxon>
        <taxon>Metazoa</taxon>
        <taxon>Chordata</taxon>
        <taxon>Tunicata</taxon>
        <taxon>Ascidiacea</taxon>
        <taxon>Aplousobranchia</taxon>
        <taxon>Clavelinidae</taxon>
        <taxon>Clavelina</taxon>
    </lineage>
</organism>
<dbReference type="InterPro" id="IPR045913">
    <property type="entry name" value="TBC20/Gyp8-like"/>
</dbReference>
<feature type="domain" description="Rab-GAP TBC" evidence="2">
    <location>
        <begin position="36"/>
        <end position="219"/>
    </location>
</feature>
<dbReference type="SUPFAM" id="SSF47923">
    <property type="entry name" value="Ypt/Rab-GAP domain of gyp1p"/>
    <property type="match status" value="2"/>
</dbReference>
<evidence type="ECO:0000259" key="2">
    <source>
        <dbReference type="PROSITE" id="PS50086"/>
    </source>
</evidence>
<evidence type="ECO:0000256" key="1">
    <source>
        <dbReference type="ARBA" id="ARBA00022468"/>
    </source>
</evidence>
<dbReference type="EMBL" id="CAWYQH010000097">
    <property type="protein sequence ID" value="CAK8683693.1"/>
    <property type="molecule type" value="Genomic_DNA"/>
</dbReference>
<dbReference type="PROSITE" id="PS50086">
    <property type="entry name" value="TBC_RABGAP"/>
    <property type="match status" value="1"/>
</dbReference>
<dbReference type="InterPro" id="IPR000195">
    <property type="entry name" value="Rab-GAP-TBC_dom"/>
</dbReference>
<protein>
    <recommendedName>
        <fullName evidence="2">Rab-GAP TBC domain-containing protein</fullName>
    </recommendedName>
</protein>
<keyword evidence="4" id="KW-1185">Reference proteome</keyword>
<evidence type="ECO:0000313" key="3">
    <source>
        <dbReference type="EMBL" id="CAK8683693.1"/>
    </source>
</evidence>
<dbReference type="PANTHER" id="PTHR20913">
    <property type="entry name" value="TBC1 DOMAIN FAMILY MEMBER 20/GTPASE"/>
    <property type="match status" value="1"/>
</dbReference>